<dbReference type="EnsemblPlants" id="KEH27897">
    <property type="protein sequence ID" value="KEH27897"/>
    <property type="gene ID" value="MTR_5g048770"/>
</dbReference>
<dbReference type="AlphaFoldDB" id="A0A072UE51"/>
<keyword evidence="3" id="KW-1185">Reference proteome</keyword>
<reference evidence="1 3" key="2">
    <citation type="journal article" date="2014" name="BMC Genomics">
        <title>An improved genome release (version Mt4.0) for the model legume Medicago truncatula.</title>
        <authorList>
            <person name="Tang H."/>
            <person name="Krishnakumar V."/>
            <person name="Bidwell S."/>
            <person name="Rosen B."/>
            <person name="Chan A."/>
            <person name="Zhou S."/>
            <person name="Gentzbittel L."/>
            <person name="Childs K.L."/>
            <person name="Yandell M."/>
            <person name="Gundlach H."/>
            <person name="Mayer K.F."/>
            <person name="Schwartz D.C."/>
            <person name="Town C.D."/>
        </authorList>
    </citation>
    <scope>GENOME REANNOTATION</scope>
    <source>
        <strain evidence="1">A17</strain>
        <strain evidence="2 3">cv. Jemalong A17</strain>
    </source>
</reference>
<dbReference type="EMBL" id="CM001221">
    <property type="protein sequence ID" value="KEH27897.1"/>
    <property type="molecule type" value="Genomic_DNA"/>
</dbReference>
<proteinExistence type="predicted"/>
<evidence type="ECO:0000313" key="1">
    <source>
        <dbReference type="EMBL" id="KEH27897.1"/>
    </source>
</evidence>
<dbReference type="Proteomes" id="UP000002051">
    <property type="component" value="Chromosome 5"/>
</dbReference>
<evidence type="ECO:0000313" key="3">
    <source>
        <dbReference type="Proteomes" id="UP000002051"/>
    </source>
</evidence>
<organism evidence="1 3">
    <name type="scientific">Medicago truncatula</name>
    <name type="common">Barrel medic</name>
    <name type="synonym">Medicago tribuloides</name>
    <dbReference type="NCBI Taxonomy" id="3880"/>
    <lineage>
        <taxon>Eukaryota</taxon>
        <taxon>Viridiplantae</taxon>
        <taxon>Streptophyta</taxon>
        <taxon>Embryophyta</taxon>
        <taxon>Tracheophyta</taxon>
        <taxon>Spermatophyta</taxon>
        <taxon>Magnoliopsida</taxon>
        <taxon>eudicotyledons</taxon>
        <taxon>Gunneridae</taxon>
        <taxon>Pentapetalae</taxon>
        <taxon>rosids</taxon>
        <taxon>fabids</taxon>
        <taxon>Fabales</taxon>
        <taxon>Fabaceae</taxon>
        <taxon>Papilionoideae</taxon>
        <taxon>50 kb inversion clade</taxon>
        <taxon>NPAAA clade</taxon>
        <taxon>Hologalegina</taxon>
        <taxon>IRL clade</taxon>
        <taxon>Trifolieae</taxon>
        <taxon>Medicago</taxon>
    </lineage>
</organism>
<name>A0A072UE51_MEDTR</name>
<protein>
    <submittedName>
        <fullName evidence="1 2">Uncharacterized protein</fullName>
    </submittedName>
</protein>
<evidence type="ECO:0000313" key="2">
    <source>
        <dbReference type="EnsemblPlants" id="KEH27897"/>
    </source>
</evidence>
<reference evidence="2" key="3">
    <citation type="submission" date="2015-04" db="UniProtKB">
        <authorList>
            <consortium name="EnsemblPlants"/>
        </authorList>
    </citation>
    <scope>IDENTIFICATION</scope>
    <source>
        <strain evidence="2">cv. Jemalong A17</strain>
    </source>
</reference>
<reference evidence="1 3" key="1">
    <citation type="journal article" date="2011" name="Nature">
        <title>The Medicago genome provides insight into the evolution of rhizobial symbioses.</title>
        <authorList>
            <person name="Young N.D."/>
            <person name="Debelle F."/>
            <person name="Oldroyd G.E."/>
            <person name="Geurts R."/>
            <person name="Cannon S.B."/>
            <person name="Udvardi M.K."/>
            <person name="Benedito V.A."/>
            <person name="Mayer K.F."/>
            <person name="Gouzy J."/>
            <person name="Schoof H."/>
            <person name="Van de Peer Y."/>
            <person name="Proost S."/>
            <person name="Cook D.R."/>
            <person name="Meyers B.C."/>
            <person name="Spannagl M."/>
            <person name="Cheung F."/>
            <person name="De Mita S."/>
            <person name="Krishnakumar V."/>
            <person name="Gundlach H."/>
            <person name="Zhou S."/>
            <person name="Mudge J."/>
            <person name="Bharti A.K."/>
            <person name="Murray J.D."/>
            <person name="Naoumkina M.A."/>
            <person name="Rosen B."/>
            <person name="Silverstein K.A."/>
            <person name="Tang H."/>
            <person name="Rombauts S."/>
            <person name="Zhao P.X."/>
            <person name="Zhou P."/>
            <person name="Barbe V."/>
            <person name="Bardou P."/>
            <person name="Bechner M."/>
            <person name="Bellec A."/>
            <person name="Berger A."/>
            <person name="Berges H."/>
            <person name="Bidwell S."/>
            <person name="Bisseling T."/>
            <person name="Choisne N."/>
            <person name="Couloux A."/>
            <person name="Denny R."/>
            <person name="Deshpande S."/>
            <person name="Dai X."/>
            <person name="Doyle J.J."/>
            <person name="Dudez A.M."/>
            <person name="Farmer A.D."/>
            <person name="Fouteau S."/>
            <person name="Franken C."/>
            <person name="Gibelin C."/>
            <person name="Gish J."/>
            <person name="Goldstein S."/>
            <person name="Gonzalez A.J."/>
            <person name="Green P.J."/>
            <person name="Hallab A."/>
            <person name="Hartog M."/>
            <person name="Hua A."/>
            <person name="Humphray S.J."/>
            <person name="Jeong D.H."/>
            <person name="Jing Y."/>
            <person name="Jocker A."/>
            <person name="Kenton S.M."/>
            <person name="Kim D.J."/>
            <person name="Klee K."/>
            <person name="Lai H."/>
            <person name="Lang C."/>
            <person name="Lin S."/>
            <person name="Macmil S.L."/>
            <person name="Magdelenat G."/>
            <person name="Matthews L."/>
            <person name="McCorrison J."/>
            <person name="Monaghan E.L."/>
            <person name="Mun J.H."/>
            <person name="Najar F.Z."/>
            <person name="Nicholson C."/>
            <person name="Noirot C."/>
            <person name="O'Bleness M."/>
            <person name="Paule C.R."/>
            <person name="Poulain J."/>
            <person name="Prion F."/>
            <person name="Qin B."/>
            <person name="Qu C."/>
            <person name="Retzel E.F."/>
            <person name="Riddle C."/>
            <person name="Sallet E."/>
            <person name="Samain S."/>
            <person name="Samson N."/>
            <person name="Sanders I."/>
            <person name="Saurat O."/>
            <person name="Scarpelli C."/>
            <person name="Schiex T."/>
            <person name="Segurens B."/>
            <person name="Severin A.J."/>
            <person name="Sherrier D.J."/>
            <person name="Shi R."/>
            <person name="Sims S."/>
            <person name="Singer S.R."/>
            <person name="Sinharoy S."/>
            <person name="Sterck L."/>
            <person name="Viollet A."/>
            <person name="Wang B.B."/>
            <person name="Wang K."/>
            <person name="Wang M."/>
            <person name="Wang X."/>
            <person name="Warfsmann J."/>
            <person name="Weissenbach J."/>
            <person name="White D.D."/>
            <person name="White J.D."/>
            <person name="Wiley G.B."/>
            <person name="Wincker P."/>
            <person name="Xing Y."/>
            <person name="Yang L."/>
            <person name="Yao Z."/>
            <person name="Ying F."/>
            <person name="Zhai J."/>
            <person name="Zhou L."/>
            <person name="Zuber A."/>
            <person name="Denarie J."/>
            <person name="Dixon R.A."/>
            <person name="May G.D."/>
            <person name="Schwartz D.C."/>
            <person name="Rogers J."/>
            <person name="Quetier F."/>
            <person name="Town C.D."/>
            <person name="Roe B.A."/>
        </authorList>
    </citation>
    <scope>NUCLEOTIDE SEQUENCE [LARGE SCALE GENOMIC DNA]</scope>
    <source>
        <strain evidence="1">A17</strain>
        <strain evidence="2 3">cv. Jemalong A17</strain>
    </source>
</reference>
<gene>
    <name evidence="1" type="ordered locus">MTR_5g048770</name>
</gene>
<sequence>MASSEKGYLPWRTETGCSRELDIFHPKNPNFNFPMFNFQSKNLPNNYYTYSGTHNHLKLDPKASDLLAMASSKVQLARRGSSLARASDEFRLGQNADFYENPPNHMVQSLKLILNITLWII</sequence>
<dbReference type="HOGENOM" id="CLU_2041532_0_0_1"/>
<accession>A0A072UE51</accession>